<reference evidence="1 2" key="1">
    <citation type="journal article" date="2015" name="Genome Announc.">
        <title>Expanding the biotechnology potential of lactobacilli through comparative genomics of 213 strains and associated genera.</title>
        <authorList>
            <person name="Sun Z."/>
            <person name="Harris H.M."/>
            <person name="McCann A."/>
            <person name="Guo C."/>
            <person name="Argimon S."/>
            <person name="Zhang W."/>
            <person name="Yang X."/>
            <person name="Jeffery I.B."/>
            <person name="Cooney J.C."/>
            <person name="Kagawa T.F."/>
            <person name="Liu W."/>
            <person name="Song Y."/>
            <person name="Salvetti E."/>
            <person name="Wrobel A."/>
            <person name="Rasinkangas P."/>
            <person name="Parkhill J."/>
            <person name="Rea M.C."/>
            <person name="O'Sullivan O."/>
            <person name="Ritari J."/>
            <person name="Douillard F.P."/>
            <person name="Paul Ross R."/>
            <person name="Yang R."/>
            <person name="Briner A.E."/>
            <person name="Felis G.E."/>
            <person name="de Vos W.M."/>
            <person name="Barrangou R."/>
            <person name="Klaenhammer T.R."/>
            <person name="Caufield P.W."/>
            <person name="Cui Y."/>
            <person name="Zhang H."/>
            <person name="O'Toole P.W."/>
        </authorList>
    </citation>
    <scope>NUCLEOTIDE SEQUENCE [LARGE SCALE GENOMIC DNA]</scope>
    <source>
        <strain evidence="1 2">DSM 16698</strain>
    </source>
</reference>
<comment type="caution">
    <text evidence="1">The sequence shown here is derived from an EMBL/GenBank/DDBJ whole genome shotgun (WGS) entry which is preliminary data.</text>
</comment>
<dbReference type="EMBL" id="JQBQ01000014">
    <property type="protein sequence ID" value="KRN92184.1"/>
    <property type="molecule type" value="Genomic_DNA"/>
</dbReference>
<organism evidence="1 2">
    <name type="scientific">Lactobacillus amylovorus subsp. animalium DSM 16698</name>
    <dbReference type="NCBI Taxonomy" id="695563"/>
    <lineage>
        <taxon>Bacteria</taxon>
        <taxon>Bacillati</taxon>
        <taxon>Bacillota</taxon>
        <taxon>Bacilli</taxon>
        <taxon>Lactobacillales</taxon>
        <taxon>Lactobacillaceae</taxon>
        <taxon>Lactobacillus</taxon>
        <taxon>Lactobacillus amylovorus subsp. animalium</taxon>
    </lineage>
</organism>
<accession>A0A0R2KRL1</accession>
<dbReference type="RefSeq" id="WP_056985396.1">
    <property type="nucleotide sequence ID" value="NZ_JQBQ01000014.1"/>
</dbReference>
<dbReference type="Proteomes" id="UP000051529">
    <property type="component" value="Unassembled WGS sequence"/>
</dbReference>
<evidence type="ECO:0000313" key="2">
    <source>
        <dbReference type="Proteomes" id="UP000051529"/>
    </source>
</evidence>
<sequence>MNKEEKIESFLHKLPKETIAKIKKLKFYENLVLINRRNNYIEEVETGKIVKKSDWDFTLPELTKILNVSRSWLYANLQSKVKYIYINNLDLESMAIFYDESIGDLRKYRALAPIHLNTNDVIEWFNSTFYHGKRSIVIDAKRIFGDKVNEILLDYGLSSISHLYLDINNLSQFVLNEKLWNLCLESPELYRTSKYPIVPISKPLTATELKSTDFYSLREYTYSADGMREILTTGADIYKSRKGKNSKMLFTFSANEPFDVTWVYQELCKRLKNTNYPQRAIDDTITYLQNIFVVPAVQYLREFPNL</sequence>
<dbReference type="PATRIC" id="fig|695563.3.peg.346"/>
<proteinExistence type="predicted"/>
<evidence type="ECO:0000313" key="1">
    <source>
        <dbReference type="EMBL" id="KRN92184.1"/>
    </source>
</evidence>
<gene>
    <name evidence="1" type="ORF">IV44_GL000315</name>
</gene>
<protein>
    <submittedName>
        <fullName evidence="1">Uncharacterized protein</fullName>
    </submittedName>
</protein>
<name>A0A0R2KRL1_LACAM</name>
<dbReference type="AlphaFoldDB" id="A0A0R2KRL1"/>